<dbReference type="EMBL" id="BSNI01000002">
    <property type="protein sequence ID" value="GLQ18126.1"/>
    <property type="molecule type" value="Genomic_DNA"/>
</dbReference>
<gene>
    <name evidence="1" type="ORF">GCM10007879_23750</name>
</gene>
<reference evidence="1" key="1">
    <citation type="journal article" date="2014" name="Int. J. Syst. Evol. Microbiol.">
        <title>Complete genome of a new Firmicutes species belonging to the dominant human colonic microbiota ('Ruminococcus bicirculans') reveals two chromosomes and a selective capacity to utilize plant glucans.</title>
        <authorList>
            <consortium name="NISC Comparative Sequencing Program"/>
            <person name="Wegmann U."/>
            <person name="Louis P."/>
            <person name="Goesmann A."/>
            <person name="Henrissat B."/>
            <person name="Duncan S.H."/>
            <person name="Flint H.J."/>
        </authorList>
    </citation>
    <scope>NUCLEOTIDE SEQUENCE</scope>
    <source>
        <strain evidence="1">NBRC 107169</strain>
    </source>
</reference>
<reference evidence="1" key="2">
    <citation type="submission" date="2023-01" db="EMBL/GenBank/DDBJ databases">
        <title>Draft genome sequence of Maritalea porphyrae strain NBRC 107169.</title>
        <authorList>
            <person name="Sun Q."/>
            <person name="Mori K."/>
        </authorList>
    </citation>
    <scope>NUCLEOTIDE SEQUENCE</scope>
    <source>
        <strain evidence="1">NBRC 107169</strain>
    </source>
</reference>
<proteinExistence type="predicted"/>
<organism evidence="1 2">
    <name type="scientific">Maritalea porphyrae</name>
    <dbReference type="NCBI Taxonomy" id="880732"/>
    <lineage>
        <taxon>Bacteria</taxon>
        <taxon>Pseudomonadati</taxon>
        <taxon>Pseudomonadota</taxon>
        <taxon>Alphaproteobacteria</taxon>
        <taxon>Hyphomicrobiales</taxon>
        <taxon>Devosiaceae</taxon>
        <taxon>Maritalea</taxon>
    </lineage>
</organism>
<evidence type="ECO:0000313" key="2">
    <source>
        <dbReference type="Proteomes" id="UP001161405"/>
    </source>
</evidence>
<accession>A0ABQ5UUP0</accession>
<keyword evidence="2" id="KW-1185">Reference proteome</keyword>
<dbReference type="Proteomes" id="UP001161405">
    <property type="component" value="Unassembled WGS sequence"/>
</dbReference>
<evidence type="ECO:0000313" key="1">
    <source>
        <dbReference type="EMBL" id="GLQ18126.1"/>
    </source>
</evidence>
<sequence>MKRGGMILGLLIALCLGIWLGMHIERWLNVNACLDGGGAINIDRGIYNCQFE</sequence>
<name>A0ABQ5UUP0_9HYPH</name>
<protein>
    <submittedName>
        <fullName evidence="1">Uncharacterized protein</fullName>
    </submittedName>
</protein>
<comment type="caution">
    <text evidence="1">The sequence shown here is derived from an EMBL/GenBank/DDBJ whole genome shotgun (WGS) entry which is preliminary data.</text>
</comment>